<dbReference type="Pfam" id="PF03816">
    <property type="entry name" value="LytR_cpsA_psr"/>
    <property type="match status" value="1"/>
</dbReference>
<dbReference type="InterPro" id="IPR050922">
    <property type="entry name" value="LytR/CpsA/Psr_CW_biosynth"/>
</dbReference>
<dbReference type="Gene3D" id="3.40.630.190">
    <property type="entry name" value="LCP protein"/>
    <property type="match status" value="1"/>
</dbReference>
<evidence type="ECO:0000259" key="4">
    <source>
        <dbReference type="Pfam" id="PF03816"/>
    </source>
</evidence>
<feature type="transmembrane region" description="Helical" evidence="3">
    <location>
        <begin position="21"/>
        <end position="43"/>
    </location>
</feature>
<comment type="caution">
    <text evidence="5">The sequence shown here is derived from an EMBL/GenBank/DDBJ whole genome shotgun (WGS) entry which is preliminary data.</text>
</comment>
<dbReference type="InterPro" id="IPR004474">
    <property type="entry name" value="LytR_CpsA_psr"/>
</dbReference>
<keyword evidence="3" id="KW-0812">Transmembrane</keyword>
<organism evidence="5 6">
    <name type="scientific">Actinoallomurus iriomotensis</name>
    <dbReference type="NCBI Taxonomy" id="478107"/>
    <lineage>
        <taxon>Bacteria</taxon>
        <taxon>Bacillati</taxon>
        <taxon>Actinomycetota</taxon>
        <taxon>Actinomycetes</taxon>
        <taxon>Streptosporangiales</taxon>
        <taxon>Thermomonosporaceae</taxon>
        <taxon>Actinoallomurus</taxon>
    </lineage>
</organism>
<dbReference type="RefSeq" id="WP_285568858.1">
    <property type="nucleotide sequence ID" value="NZ_BSTK01000002.1"/>
</dbReference>
<dbReference type="Proteomes" id="UP001165074">
    <property type="component" value="Unassembled WGS sequence"/>
</dbReference>
<feature type="domain" description="Cell envelope-related transcriptional attenuator" evidence="4">
    <location>
        <begin position="192"/>
        <end position="379"/>
    </location>
</feature>
<gene>
    <name evidence="5" type="ORF">Airi02_019860</name>
</gene>
<keyword evidence="3" id="KW-1133">Transmembrane helix</keyword>
<protein>
    <recommendedName>
        <fullName evidence="4">Cell envelope-related transcriptional attenuator domain-containing protein</fullName>
    </recommendedName>
</protein>
<dbReference type="PANTHER" id="PTHR33392:SF6">
    <property type="entry name" value="POLYISOPRENYL-TEICHOIC ACID--PEPTIDOGLYCAN TEICHOIC ACID TRANSFERASE TAGU"/>
    <property type="match status" value="1"/>
</dbReference>
<keyword evidence="3" id="KW-0472">Membrane</keyword>
<feature type="transmembrane region" description="Helical" evidence="3">
    <location>
        <begin position="123"/>
        <end position="147"/>
    </location>
</feature>
<feature type="region of interest" description="Disordered" evidence="2">
    <location>
        <begin position="462"/>
        <end position="506"/>
    </location>
</feature>
<keyword evidence="6" id="KW-1185">Reference proteome</keyword>
<evidence type="ECO:0000313" key="6">
    <source>
        <dbReference type="Proteomes" id="UP001165074"/>
    </source>
</evidence>
<dbReference type="AlphaFoldDB" id="A0A9W6S1I0"/>
<comment type="similarity">
    <text evidence="1">Belongs to the LytR/CpsA/Psr (LCP) family.</text>
</comment>
<evidence type="ECO:0000256" key="1">
    <source>
        <dbReference type="ARBA" id="ARBA00006068"/>
    </source>
</evidence>
<feature type="transmembrane region" description="Helical" evidence="3">
    <location>
        <begin position="49"/>
        <end position="70"/>
    </location>
</feature>
<accession>A0A9W6S1I0</accession>
<dbReference type="PANTHER" id="PTHR33392">
    <property type="entry name" value="POLYISOPRENYL-TEICHOIC ACID--PEPTIDOGLYCAN TEICHOIC ACID TRANSFERASE TAGU"/>
    <property type="match status" value="1"/>
</dbReference>
<name>A0A9W6S1I0_9ACTN</name>
<evidence type="ECO:0000256" key="3">
    <source>
        <dbReference type="SAM" id="Phobius"/>
    </source>
</evidence>
<evidence type="ECO:0000256" key="2">
    <source>
        <dbReference type="SAM" id="MobiDB-lite"/>
    </source>
</evidence>
<feature type="transmembrane region" description="Helical" evidence="3">
    <location>
        <begin position="82"/>
        <end position="103"/>
    </location>
</feature>
<proteinExistence type="inferred from homology"/>
<dbReference type="NCBIfam" id="TIGR00350">
    <property type="entry name" value="lytR_cpsA_psr"/>
    <property type="match status" value="1"/>
</dbReference>
<reference evidence="5" key="1">
    <citation type="submission" date="2023-03" db="EMBL/GenBank/DDBJ databases">
        <title>Actinoallomurus iriomotensis NBRC 103684.</title>
        <authorList>
            <person name="Ichikawa N."/>
            <person name="Sato H."/>
            <person name="Tonouchi N."/>
        </authorList>
    </citation>
    <scope>NUCLEOTIDE SEQUENCE</scope>
    <source>
        <strain evidence="5">NBRC 103684</strain>
    </source>
</reference>
<evidence type="ECO:0000313" key="5">
    <source>
        <dbReference type="EMBL" id="GLY84057.1"/>
    </source>
</evidence>
<sequence length="506" mass="53757">MAPRQYGGRAVNGRESIPVAGLWRALGLTVASAVVWGIAHIWAGRRATGFTLMGLLAALIFGTATVGLAFQDKLKEMVVQDTWLNVIIAGIIVLAIAWAVIVIRSFQVVRPPGLPTAMRITSGALVVIMALMVCTPLVYAANATYVLRDTLSSIFAGDGNTAVNASDPWKNKPRINVLLLGGDGGADRTGIRTDSMTVASIDTKTGNTVLLSLPRSLQKFPVPPKMRKLWPYGYTGDAANPQHPGGEGLLNELYIQGERHPELEPGYKRGQRGPHLVEDAIGYLTGLKIDYYVLVNLNGFKDIVDAMGGVTVHVEKRLPIGGEIVNGVQTKPPTGYLSAGTHHLNGNLALWYGRSRDADDDFHRMDRQKCLMKDIADQADPQKVVANFQKLAKAAKNTISTNIPVALLPALVKLSGTVKKGADIQSMPYNPGKVANFHVYEPSLTVMRQAAAKAIANSMKPATAAPASTPSASTSAKARRAGASASPSHRSSSSSGGATSLKNICG</sequence>
<feature type="compositionally biased region" description="Low complexity" evidence="2">
    <location>
        <begin position="462"/>
        <end position="500"/>
    </location>
</feature>
<dbReference type="EMBL" id="BSTK01000002">
    <property type="protein sequence ID" value="GLY84057.1"/>
    <property type="molecule type" value="Genomic_DNA"/>
</dbReference>